<dbReference type="GO" id="GO:0005634">
    <property type="term" value="C:nucleus"/>
    <property type="evidence" value="ECO:0007669"/>
    <property type="project" value="UniProtKB-SubCell"/>
</dbReference>
<comment type="subunit">
    <text evidence="6">Heterotrimer.</text>
</comment>
<dbReference type="Proteomes" id="UP000290189">
    <property type="component" value="Unassembled WGS sequence"/>
</dbReference>
<keyword evidence="4 6" id="KW-0804">Transcription</keyword>
<evidence type="ECO:0000256" key="6">
    <source>
        <dbReference type="RuleBase" id="RU367155"/>
    </source>
</evidence>
<dbReference type="EMBL" id="CDSF01000002">
    <property type="protein sequence ID" value="CEO94876.1"/>
    <property type="molecule type" value="Genomic_DNA"/>
</dbReference>
<evidence type="ECO:0000256" key="1">
    <source>
        <dbReference type="ARBA" id="ARBA00004123"/>
    </source>
</evidence>
<evidence type="ECO:0000313" key="11">
    <source>
        <dbReference type="Proteomes" id="UP000290189"/>
    </source>
</evidence>
<evidence type="ECO:0000256" key="3">
    <source>
        <dbReference type="ARBA" id="ARBA00023125"/>
    </source>
</evidence>
<keyword evidence="5 6" id="KW-0539">Nucleus</keyword>
<reference evidence="9 11" key="2">
    <citation type="submission" date="2018-03" db="EMBL/GenBank/DDBJ databases">
        <authorList>
            <person name="Fogelqvist J."/>
        </authorList>
    </citation>
    <scope>NUCLEOTIDE SEQUENCE [LARGE SCALE GENOMIC DNA]</scope>
</reference>
<comment type="function">
    <text evidence="6">Component of the sequence-specific heterotrimeric transcription factor (NF-Y) which specifically recognizes a 5'-CCAAT-3' box motif found in the promoters of its target genes.</text>
</comment>
<feature type="region of interest" description="Disordered" evidence="7">
    <location>
        <begin position="92"/>
        <end position="125"/>
    </location>
</feature>
<keyword evidence="10" id="KW-1185">Reference proteome</keyword>
<evidence type="ECO:0000313" key="9">
    <source>
        <dbReference type="EMBL" id="SPQ94208.1"/>
    </source>
</evidence>
<evidence type="ECO:0000313" key="10">
    <source>
        <dbReference type="Proteomes" id="UP000039324"/>
    </source>
</evidence>
<keyword evidence="2 6" id="KW-0805">Transcription regulation</keyword>
<dbReference type="Pfam" id="PF02045">
    <property type="entry name" value="CBFB_NFYA"/>
    <property type="match status" value="1"/>
</dbReference>
<name>A0A0G4II19_PLABS</name>
<dbReference type="GO" id="GO:0003677">
    <property type="term" value="F:DNA binding"/>
    <property type="evidence" value="ECO:0007669"/>
    <property type="project" value="UniProtKB-KW"/>
</dbReference>
<comment type="similarity">
    <text evidence="6">Belongs to the NFYA/HAP2 subunit family.</text>
</comment>
<keyword evidence="3 6" id="KW-0238">DNA-binding</keyword>
<dbReference type="Proteomes" id="UP000039324">
    <property type="component" value="Unassembled WGS sequence"/>
</dbReference>
<evidence type="ECO:0000256" key="4">
    <source>
        <dbReference type="ARBA" id="ARBA00023163"/>
    </source>
</evidence>
<geneLocation type="mitochondrion" evidence="9"/>
<comment type="subcellular location">
    <subcellularLocation>
        <location evidence="1 6">Nucleus</location>
    </subcellularLocation>
</comment>
<accession>A0A0G4II19</accession>
<dbReference type="InterPro" id="IPR001289">
    <property type="entry name" value="NFYA"/>
</dbReference>
<reference evidence="8 10" key="1">
    <citation type="submission" date="2015-02" db="EMBL/GenBank/DDBJ databases">
        <authorList>
            <person name="Chooi Y.-H."/>
        </authorList>
    </citation>
    <scope>NUCLEOTIDE SEQUENCE [LARGE SCALE GENOMIC DNA]</scope>
    <source>
        <strain evidence="8">E3</strain>
    </source>
</reference>
<evidence type="ECO:0000256" key="5">
    <source>
        <dbReference type="ARBA" id="ARBA00023242"/>
    </source>
</evidence>
<gene>
    <name evidence="8" type="ORF">PBRA_003689</name>
    <name evidence="9" type="ORF">PLBR_LOCUS1423</name>
</gene>
<dbReference type="AlphaFoldDB" id="A0A0G4II19"/>
<organism evidence="8 10">
    <name type="scientific">Plasmodiophora brassicae</name>
    <name type="common">Clubroot disease agent</name>
    <dbReference type="NCBI Taxonomy" id="37360"/>
    <lineage>
        <taxon>Eukaryota</taxon>
        <taxon>Sar</taxon>
        <taxon>Rhizaria</taxon>
        <taxon>Endomyxa</taxon>
        <taxon>Phytomyxea</taxon>
        <taxon>Plasmodiophorida</taxon>
        <taxon>Plasmodiophoridae</taxon>
        <taxon>Plasmodiophora</taxon>
    </lineage>
</organism>
<protein>
    <recommendedName>
        <fullName evidence="6">Nuclear transcription factor Y subunit</fullName>
    </recommendedName>
</protein>
<evidence type="ECO:0000313" key="8">
    <source>
        <dbReference type="EMBL" id="CEO94876.1"/>
    </source>
</evidence>
<sequence length="125" mass="14167">MDSQRTGAAPLPFEGDECVSLISVLATGDSGAGDVIVNRKQYERILKRREQRRRWNEKYVIVKDKSEVRSEFAKRRNRARVGAGRKGRFLRQDELGDLPPLLPSPACADESALTPDNVRYPPDER</sequence>
<evidence type="ECO:0000256" key="7">
    <source>
        <dbReference type="SAM" id="MobiDB-lite"/>
    </source>
</evidence>
<keyword evidence="9" id="KW-0496">Mitochondrion</keyword>
<evidence type="ECO:0000256" key="2">
    <source>
        <dbReference type="ARBA" id="ARBA00023015"/>
    </source>
</evidence>
<dbReference type="EMBL" id="OVEO01000002">
    <property type="protein sequence ID" value="SPQ94208.1"/>
    <property type="molecule type" value="Genomic_DNA"/>
</dbReference>
<dbReference type="PROSITE" id="PS51152">
    <property type="entry name" value="NFYA_HAP2_2"/>
    <property type="match status" value="1"/>
</dbReference>
<dbReference type="Gene3D" id="6.10.250.2430">
    <property type="match status" value="1"/>
</dbReference>
<proteinExistence type="inferred from homology"/>
<dbReference type="GO" id="GO:0003700">
    <property type="term" value="F:DNA-binding transcription factor activity"/>
    <property type="evidence" value="ECO:0007669"/>
    <property type="project" value="UniProtKB-UniRule"/>
</dbReference>